<organism evidence="2 3">
    <name type="scientific">Diploscapter pachys</name>
    <dbReference type="NCBI Taxonomy" id="2018661"/>
    <lineage>
        <taxon>Eukaryota</taxon>
        <taxon>Metazoa</taxon>
        <taxon>Ecdysozoa</taxon>
        <taxon>Nematoda</taxon>
        <taxon>Chromadorea</taxon>
        <taxon>Rhabditida</taxon>
        <taxon>Rhabditina</taxon>
        <taxon>Rhabditomorpha</taxon>
        <taxon>Rhabditoidea</taxon>
        <taxon>Rhabditidae</taxon>
        <taxon>Diploscapter</taxon>
    </lineage>
</organism>
<protein>
    <submittedName>
        <fullName evidence="2">Uncharacterized protein</fullName>
    </submittedName>
</protein>
<reference evidence="2 3" key="1">
    <citation type="journal article" date="2017" name="Curr. Biol.">
        <title>Genome architecture and evolution of a unichromosomal asexual nematode.</title>
        <authorList>
            <person name="Fradin H."/>
            <person name="Zegar C."/>
            <person name="Gutwein M."/>
            <person name="Lucas J."/>
            <person name="Kovtun M."/>
            <person name="Corcoran D."/>
            <person name="Baugh L.R."/>
            <person name="Kiontke K."/>
            <person name="Gunsalus K."/>
            <person name="Fitch D.H."/>
            <person name="Piano F."/>
        </authorList>
    </citation>
    <scope>NUCLEOTIDE SEQUENCE [LARGE SCALE GENOMIC DNA]</scope>
    <source>
        <strain evidence="2">PF1309</strain>
    </source>
</reference>
<evidence type="ECO:0000313" key="2">
    <source>
        <dbReference type="EMBL" id="PAV71899.1"/>
    </source>
</evidence>
<name>A0A2A2KDK6_9BILA</name>
<proteinExistence type="predicted"/>
<dbReference type="Proteomes" id="UP000218231">
    <property type="component" value="Unassembled WGS sequence"/>
</dbReference>
<feature type="region of interest" description="Disordered" evidence="1">
    <location>
        <begin position="51"/>
        <end position="107"/>
    </location>
</feature>
<dbReference type="EMBL" id="LIAE01008896">
    <property type="protein sequence ID" value="PAV71899.1"/>
    <property type="molecule type" value="Genomic_DNA"/>
</dbReference>
<dbReference type="AlphaFoldDB" id="A0A2A2KDK6"/>
<comment type="caution">
    <text evidence="2">The sequence shown here is derived from an EMBL/GenBank/DDBJ whole genome shotgun (WGS) entry which is preliminary data.</text>
</comment>
<evidence type="ECO:0000313" key="3">
    <source>
        <dbReference type="Proteomes" id="UP000218231"/>
    </source>
</evidence>
<sequence>MDERRLAELAGFKQAARGQIALEIGQRNNHLAQWLAIEEIDERAITAHEHWHPQQPLPTRNSRGYAHRPTTTALSAKQPWRRLPKSKVPPTRAAPSETKPAHLNDRGPASIRKASISCTRSVLAATDTLQLLKQRLGQRLVGKRILPGDQLAIDHYMGLPGLGITHVASCTGHGLGGIELQTLLLE</sequence>
<evidence type="ECO:0000256" key="1">
    <source>
        <dbReference type="SAM" id="MobiDB-lite"/>
    </source>
</evidence>
<keyword evidence="3" id="KW-1185">Reference proteome</keyword>
<gene>
    <name evidence="2" type="ORF">WR25_22651</name>
</gene>
<accession>A0A2A2KDK6</accession>